<organism evidence="1 2">
    <name type="scientific">Amycolatopsis plumensis</name>
    <dbReference type="NCBI Taxonomy" id="236508"/>
    <lineage>
        <taxon>Bacteria</taxon>
        <taxon>Bacillati</taxon>
        <taxon>Actinomycetota</taxon>
        <taxon>Actinomycetes</taxon>
        <taxon>Pseudonocardiales</taxon>
        <taxon>Pseudonocardiaceae</taxon>
        <taxon>Amycolatopsis</taxon>
    </lineage>
</organism>
<comment type="caution">
    <text evidence="1">The sequence shown here is derived from an EMBL/GenBank/DDBJ whole genome shotgun (WGS) entry which is preliminary data.</text>
</comment>
<reference evidence="1 2" key="1">
    <citation type="submission" date="2024-09" db="EMBL/GenBank/DDBJ databases">
        <authorList>
            <person name="Sun Q."/>
            <person name="Mori K."/>
        </authorList>
    </citation>
    <scope>NUCLEOTIDE SEQUENCE [LARGE SCALE GENOMIC DNA]</scope>
    <source>
        <strain evidence="1 2">JCM 13852</strain>
    </source>
</reference>
<accession>A0ABV5U483</accession>
<gene>
    <name evidence="1" type="ORF">ACFFTO_17895</name>
</gene>
<dbReference type="Proteomes" id="UP001589535">
    <property type="component" value="Unassembled WGS sequence"/>
</dbReference>
<keyword evidence="2" id="KW-1185">Reference proteome</keyword>
<sequence>MVRVGSPRLLVGDTGVMMNEVVQGTRRGELTGLLTGLHHDAARFFVAEHVLDERERDLSAERGVASD</sequence>
<dbReference type="RefSeq" id="WP_378236170.1">
    <property type="nucleotide sequence ID" value="NZ_JBHSJY010000001.1"/>
</dbReference>
<evidence type="ECO:0000313" key="1">
    <source>
        <dbReference type="EMBL" id="MFB9686072.1"/>
    </source>
</evidence>
<proteinExistence type="predicted"/>
<name>A0ABV5U483_9PSEU</name>
<protein>
    <submittedName>
        <fullName evidence="1">Uncharacterized protein</fullName>
    </submittedName>
</protein>
<dbReference type="EMBL" id="JBHMBK010000012">
    <property type="protein sequence ID" value="MFB9686072.1"/>
    <property type="molecule type" value="Genomic_DNA"/>
</dbReference>
<evidence type="ECO:0000313" key="2">
    <source>
        <dbReference type="Proteomes" id="UP001589535"/>
    </source>
</evidence>